<dbReference type="PANTHER" id="PTHR41287:SF1">
    <property type="entry name" value="PROTEIN YMFN"/>
    <property type="match status" value="1"/>
</dbReference>
<proteinExistence type="predicted"/>
<evidence type="ECO:0000313" key="2">
    <source>
        <dbReference type="EMBL" id="OOM77830.1"/>
    </source>
</evidence>
<dbReference type="STRING" id="29367.CLPUN_21370"/>
<dbReference type="OrthoDB" id="9760250at2"/>
<evidence type="ECO:0000259" key="1">
    <source>
        <dbReference type="Pfam" id="PF20441"/>
    </source>
</evidence>
<name>A0A1S8TJ49_9CLOT</name>
<dbReference type="AlphaFoldDB" id="A0A1S8TJ49"/>
<sequence>MIISLHSYRIIYNAFVREMKCIACGDMTVDYKVIEEYILAIEETYGVNVVGIGYDRYNCLSTAQKLKNEGLKVVEVRQHSSVLHPPTKLIKECVESNRFKYVENLLLEINFQNAKCTEDTNLNKYVNKKKSNGKVDMVVSIINAVYLMQQDVIFNDDGGFVIQTV</sequence>
<protein>
    <submittedName>
        <fullName evidence="2">Phage terminase</fullName>
    </submittedName>
</protein>
<keyword evidence="3" id="KW-1185">Reference proteome</keyword>
<reference evidence="2 3" key="1">
    <citation type="submission" date="2016-05" db="EMBL/GenBank/DDBJ databases">
        <title>Microbial solvent formation.</title>
        <authorList>
            <person name="Poehlein A."/>
            <person name="Montoya Solano J.D."/>
            <person name="Flitsch S."/>
            <person name="Krabben P."/>
            <person name="Duerre P."/>
            <person name="Daniel R."/>
        </authorList>
    </citation>
    <scope>NUCLEOTIDE SEQUENCE [LARGE SCALE GENOMIC DNA]</scope>
    <source>
        <strain evidence="2 3">DSM 2619</strain>
    </source>
</reference>
<comment type="caution">
    <text evidence="2">The sequence shown here is derived from an EMBL/GenBank/DDBJ whole genome shotgun (WGS) entry which is preliminary data.</text>
</comment>
<dbReference type="GO" id="GO:0004519">
    <property type="term" value="F:endonuclease activity"/>
    <property type="evidence" value="ECO:0007669"/>
    <property type="project" value="InterPro"/>
</dbReference>
<organism evidence="2 3">
    <name type="scientific">Clostridium puniceum</name>
    <dbReference type="NCBI Taxonomy" id="29367"/>
    <lineage>
        <taxon>Bacteria</taxon>
        <taxon>Bacillati</taxon>
        <taxon>Bacillota</taxon>
        <taxon>Clostridia</taxon>
        <taxon>Eubacteriales</taxon>
        <taxon>Clostridiaceae</taxon>
        <taxon>Clostridium</taxon>
    </lineage>
</organism>
<accession>A0A1S8TJ49</accession>
<dbReference type="InterPro" id="IPR005021">
    <property type="entry name" value="Terminase_largesu-like"/>
</dbReference>
<gene>
    <name evidence="2" type="ORF">CLPUN_21370</name>
</gene>
<dbReference type="Proteomes" id="UP000190890">
    <property type="component" value="Unassembled WGS sequence"/>
</dbReference>
<dbReference type="RefSeq" id="WP_077847283.1">
    <property type="nucleotide sequence ID" value="NZ_LZZM01000141.1"/>
</dbReference>
<evidence type="ECO:0000313" key="3">
    <source>
        <dbReference type="Proteomes" id="UP000190890"/>
    </source>
</evidence>
<dbReference type="InterPro" id="IPR046462">
    <property type="entry name" value="TerL_nuclease"/>
</dbReference>
<dbReference type="Pfam" id="PF20441">
    <property type="entry name" value="TerL_nuclease"/>
    <property type="match status" value="1"/>
</dbReference>
<dbReference type="EMBL" id="LZZM01000141">
    <property type="protein sequence ID" value="OOM77830.1"/>
    <property type="molecule type" value="Genomic_DNA"/>
</dbReference>
<dbReference type="PANTHER" id="PTHR41287">
    <property type="match status" value="1"/>
</dbReference>
<feature type="domain" description="Terminase large subunit-like endonuclease" evidence="1">
    <location>
        <begin position="12"/>
        <end position="146"/>
    </location>
</feature>